<evidence type="ECO:0000259" key="6">
    <source>
        <dbReference type="PROSITE" id="PS50011"/>
    </source>
</evidence>
<comment type="similarity">
    <text evidence="5">Belongs to the protein kinase superfamily.</text>
</comment>
<dbReference type="InterPro" id="IPR011009">
    <property type="entry name" value="Kinase-like_dom_sf"/>
</dbReference>
<keyword evidence="3 4" id="KW-0067">ATP-binding</keyword>
<keyword evidence="5" id="KW-0723">Serine/threonine-protein kinase</keyword>
<feature type="domain" description="Protein kinase" evidence="6">
    <location>
        <begin position="47"/>
        <end position="317"/>
    </location>
</feature>
<dbReference type="InterPro" id="IPR000719">
    <property type="entry name" value="Prot_kinase_dom"/>
</dbReference>
<dbReference type="PROSITE" id="PS00107">
    <property type="entry name" value="PROTEIN_KINASE_ATP"/>
    <property type="match status" value="1"/>
</dbReference>
<dbReference type="AlphaFoldDB" id="A0A7D5XTL2"/>
<sequence length="349" mass="40813">MARSNTNNNVNNTMDNVRGSVMSENRRILMQSSNLSSTNLVIVGTNFKVGRKIGRGNFGEVRMGKNIANDELVAIKLEPMKSKHHQLQLEQKFYRMIGVCDGFPKVFYYGQIEQKYNALVMEYLGPSLEELFNICGRTFSLKTVLLIAISLLTRFEHIYERNIIYRDVKPENFVIGPPSSRKEKTIFVIDFGLAKEYVDESGEHIPYREHKSLTGTARYMSVNTHLGREQSRRDDLEALGHMFVYFLRGSLPWQGIRVDNAKERYRQIKEIKRSTAIEVLCDGQPEEIATYMKYVKKLDFYEKPDYEWLRKMFRDLFDRRGFVDDSVFDWTGRLHHTSFATSRNSYQQQ</sequence>
<reference evidence="7" key="1">
    <citation type="journal article" date="2020" name="Plant Cell">
        <title>Casein Kinase 1 Regulates Cytorhabdovirus Replication and Transcription by Phosphorylating a Phosphoprotein Serine-rich Motif.</title>
        <authorList>
            <person name="Gao Q."/>
            <person name="Yan T."/>
            <person name="Zhang Z.J."/>
            <person name="Liu S.Y."/>
            <person name="Fang X.D."/>
            <person name="Gao D.M."/>
            <person name="Yang Y.Z."/>
            <person name="Xu W.Y."/>
            <person name="Qiao J.H."/>
            <person name="Cao Q."/>
            <person name="Ding Z.H."/>
            <person name="Wang Y."/>
            <person name="Yu J.L."/>
            <person name="Wang X.B."/>
        </authorList>
    </citation>
    <scope>NUCLEOTIDE SEQUENCE</scope>
</reference>
<dbReference type="FunFam" id="1.10.510.10:FF:001190">
    <property type="entry name" value="Uncharacterized protein"/>
    <property type="match status" value="1"/>
</dbReference>
<evidence type="ECO:0000256" key="4">
    <source>
        <dbReference type="PROSITE-ProRule" id="PRU10141"/>
    </source>
</evidence>
<organism evidence="7">
    <name type="scientific">Laodelphax striatellus</name>
    <name type="common">Small brown planthopper</name>
    <name type="synonym">Delphax striatella</name>
    <dbReference type="NCBI Taxonomy" id="195883"/>
    <lineage>
        <taxon>Eukaryota</taxon>
        <taxon>Metazoa</taxon>
        <taxon>Ecdysozoa</taxon>
        <taxon>Arthropoda</taxon>
        <taxon>Hexapoda</taxon>
        <taxon>Insecta</taxon>
        <taxon>Pterygota</taxon>
        <taxon>Neoptera</taxon>
        <taxon>Paraneoptera</taxon>
        <taxon>Hemiptera</taxon>
        <taxon>Auchenorrhyncha</taxon>
        <taxon>Fulgoroidea</taxon>
        <taxon>Delphacidae</taxon>
        <taxon>Criomorphinae</taxon>
        <taxon>Laodelphax</taxon>
    </lineage>
</organism>
<accession>A0A7D5XTL2</accession>
<keyword evidence="2 4" id="KW-0547">Nucleotide-binding</keyword>
<dbReference type="PROSITE" id="PS00108">
    <property type="entry name" value="PROTEIN_KINASE_ST"/>
    <property type="match status" value="1"/>
</dbReference>
<dbReference type="InterPro" id="IPR017441">
    <property type="entry name" value="Protein_kinase_ATP_BS"/>
</dbReference>
<dbReference type="PROSITE" id="PS50011">
    <property type="entry name" value="PROTEIN_KINASE_DOM"/>
    <property type="match status" value="1"/>
</dbReference>
<dbReference type="EC" id="2.7.11.1" evidence="1"/>
<evidence type="ECO:0000256" key="1">
    <source>
        <dbReference type="ARBA" id="ARBA00012513"/>
    </source>
</evidence>
<dbReference type="InterPro" id="IPR050235">
    <property type="entry name" value="CK1_Ser-Thr_kinase"/>
</dbReference>
<protein>
    <recommendedName>
        <fullName evidence="1">non-specific serine/threonine protein kinase</fullName>
        <ecNumber evidence="1">2.7.11.1</ecNumber>
    </recommendedName>
</protein>
<evidence type="ECO:0000256" key="3">
    <source>
        <dbReference type="ARBA" id="ARBA00022840"/>
    </source>
</evidence>
<dbReference type="GO" id="GO:0004674">
    <property type="term" value="F:protein serine/threonine kinase activity"/>
    <property type="evidence" value="ECO:0007669"/>
    <property type="project" value="UniProtKB-KW"/>
</dbReference>
<dbReference type="GO" id="GO:0005524">
    <property type="term" value="F:ATP binding"/>
    <property type="evidence" value="ECO:0007669"/>
    <property type="project" value="UniProtKB-UniRule"/>
</dbReference>
<name>A0A7D5XTL2_LAOST</name>
<feature type="binding site" evidence="4">
    <location>
        <position position="76"/>
    </location>
    <ligand>
        <name>ATP</name>
        <dbReference type="ChEBI" id="CHEBI:30616"/>
    </ligand>
</feature>
<evidence type="ECO:0000313" key="7">
    <source>
        <dbReference type="EMBL" id="QLJ57725.1"/>
    </source>
</evidence>
<dbReference type="SMART" id="SM00220">
    <property type="entry name" value="S_TKc"/>
    <property type="match status" value="1"/>
</dbReference>
<dbReference type="EMBL" id="MT363971">
    <property type="protein sequence ID" value="QLJ57725.1"/>
    <property type="molecule type" value="mRNA"/>
</dbReference>
<proteinExistence type="evidence at transcript level"/>
<keyword evidence="7" id="KW-0418">Kinase</keyword>
<dbReference type="InterPro" id="IPR008271">
    <property type="entry name" value="Ser/Thr_kinase_AS"/>
</dbReference>
<dbReference type="PANTHER" id="PTHR11909">
    <property type="entry name" value="CASEIN KINASE-RELATED"/>
    <property type="match status" value="1"/>
</dbReference>
<dbReference type="Gene3D" id="1.10.510.10">
    <property type="entry name" value="Transferase(Phosphotransferase) domain 1"/>
    <property type="match status" value="1"/>
</dbReference>
<dbReference type="SUPFAM" id="SSF56112">
    <property type="entry name" value="Protein kinase-like (PK-like)"/>
    <property type="match status" value="1"/>
</dbReference>
<dbReference type="Pfam" id="PF00069">
    <property type="entry name" value="Pkinase"/>
    <property type="match status" value="1"/>
</dbReference>
<evidence type="ECO:0000256" key="5">
    <source>
        <dbReference type="RuleBase" id="RU000304"/>
    </source>
</evidence>
<keyword evidence="7" id="KW-0808">Transferase</keyword>
<evidence type="ECO:0000256" key="2">
    <source>
        <dbReference type="ARBA" id="ARBA00022741"/>
    </source>
</evidence>